<dbReference type="InterPro" id="IPR000983">
    <property type="entry name" value="Bac_GSPG_pilin"/>
</dbReference>
<dbReference type="GO" id="GO:0016020">
    <property type="term" value="C:membrane"/>
    <property type="evidence" value="ECO:0007669"/>
    <property type="project" value="UniProtKB-SubCell"/>
</dbReference>
<comment type="subcellular location">
    <subcellularLocation>
        <location evidence="1">Membrane</location>
        <topology evidence="1">Single-pass membrane protein</topology>
    </subcellularLocation>
</comment>
<accession>A0A2M6WTQ4</accession>
<dbReference type="InterPro" id="IPR045584">
    <property type="entry name" value="Pilin-like"/>
</dbReference>
<protein>
    <recommendedName>
        <fullName evidence="9">Type II secretion system protein GspG C-terminal domain-containing protein</fullName>
    </recommendedName>
</protein>
<keyword evidence="5 6" id="KW-0472">Membrane</keyword>
<dbReference type="Proteomes" id="UP000228533">
    <property type="component" value="Unassembled WGS sequence"/>
</dbReference>
<evidence type="ECO:0000256" key="5">
    <source>
        <dbReference type="ARBA" id="ARBA00023136"/>
    </source>
</evidence>
<dbReference type="InterPro" id="IPR012902">
    <property type="entry name" value="N_methyl_site"/>
</dbReference>
<comment type="caution">
    <text evidence="7">The sequence shown here is derived from an EMBL/GenBank/DDBJ whole genome shotgun (WGS) entry which is preliminary data.</text>
</comment>
<evidence type="ECO:0000256" key="6">
    <source>
        <dbReference type="SAM" id="Phobius"/>
    </source>
</evidence>
<gene>
    <name evidence="7" type="ORF">COT94_01790</name>
</gene>
<dbReference type="AlphaFoldDB" id="A0A2M6WTQ4"/>
<feature type="transmembrane region" description="Helical" evidence="6">
    <location>
        <begin position="13"/>
        <end position="34"/>
    </location>
</feature>
<organism evidence="7 8">
    <name type="scientific">Candidatus Falkowbacteria bacterium CG10_big_fil_rev_8_21_14_0_10_37_14</name>
    <dbReference type="NCBI Taxonomy" id="1974561"/>
    <lineage>
        <taxon>Bacteria</taxon>
        <taxon>Candidatus Falkowiibacteriota</taxon>
    </lineage>
</organism>
<dbReference type="Pfam" id="PF07963">
    <property type="entry name" value="N_methyl"/>
    <property type="match status" value="1"/>
</dbReference>
<dbReference type="PANTHER" id="PTHR30093">
    <property type="entry name" value="GENERAL SECRETION PATHWAY PROTEIN G"/>
    <property type="match status" value="1"/>
</dbReference>
<dbReference type="NCBIfam" id="TIGR02532">
    <property type="entry name" value="IV_pilin_GFxxxE"/>
    <property type="match status" value="1"/>
</dbReference>
<dbReference type="PRINTS" id="PR00813">
    <property type="entry name" value="BCTERIALGSPG"/>
</dbReference>
<evidence type="ECO:0000256" key="2">
    <source>
        <dbReference type="ARBA" id="ARBA00022481"/>
    </source>
</evidence>
<dbReference type="Gene3D" id="3.30.700.10">
    <property type="entry name" value="Glycoprotein, Type 4 Pilin"/>
    <property type="match status" value="1"/>
</dbReference>
<sequence>MKKNNKGFTLIELLVVIVIIGVLATLATVALSSAREKARDARRVSDVKQIMTALELYYSDAGSYPTTIATNSPIAYSGVTYMAKVPGNPTPTTDCATSANAVDYYRYITGSGSAPATYTLTYCLKGSTGQIAAGVNTASQSGITQ</sequence>
<keyword evidence="4 6" id="KW-1133">Transmembrane helix</keyword>
<reference evidence="8" key="1">
    <citation type="submission" date="2017-09" db="EMBL/GenBank/DDBJ databases">
        <title>Depth-based differentiation of microbial function through sediment-hosted aquifers and enrichment of novel symbionts in the deep terrestrial subsurface.</title>
        <authorList>
            <person name="Probst A.J."/>
            <person name="Ladd B."/>
            <person name="Jarett J.K."/>
            <person name="Geller-Mcgrath D.E."/>
            <person name="Sieber C.M.K."/>
            <person name="Emerson J.B."/>
            <person name="Anantharaman K."/>
            <person name="Thomas B.C."/>
            <person name="Malmstrom R."/>
            <person name="Stieglmeier M."/>
            <person name="Klingl A."/>
            <person name="Woyke T."/>
            <person name="Ryan C.M."/>
            <person name="Banfield J.F."/>
        </authorList>
    </citation>
    <scope>NUCLEOTIDE SEQUENCE [LARGE SCALE GENOMIC DNA]</scope>
</reference>
<evidence type="ECO:0000313" key="8">
    <source>
        <dbReference type="Proteomes" id="UP000228533"/>
    </source>
</evidence>
<dbReference type="GO" id="GO:0015628">
    <property type="term" value="P:protein secretion by the type II secretion system"/>
    <property type="evidence" value="ECO:0007669"/>
    <property type="project" value="InterPro"/>
</dbReference>
<dbReference type="PANTHER" id="PTHR30093:SF44">
    <property type="entry name" value="TYPE II SECRETION SYSTEM CORE PROTEIN G"/>
    <property type="match status" value="1"/>
</dbReference>
<dbReference type="PROSITE" id="PS00409">
    <property type="entry name" value="PROKAR_NTER_METHYL"/>
    <property type="match status" value="1"/>
</dbReference>
<evidence type="ECO:0000256" key="3">
    <source>
        <dbReference type="ARBA" id="ARBA00022692"/>
    </source>
</evidence>
<evidence type="ECO:0000256" key="4">
    <source>
        <dbReference type="ARBA" id="ARBA00022989"/>
    </source>
</evidence>
<keyword evidence="3 6" id="KW-0812">Transmembrane</keyword>
<evidence type="ECO:0000313" key="7">
    <source>
        <dbReference type="EMBL" id="PIT96178.1"/>
    </source>
</evidence>
<evidence type="ECO:0000256" key="1">
    <source>
        <dbReference type="ARBA" id="ARBA00004167"/>
    </source>
</evidence>
<dbReference type="EMBL" id="PFAM01000012">
    <property type="protein sequence ID" value="PIT96178.1"/>
    <property type="molecule type" value="Genomic_DNA"/>
</dbReference>
<evidence type="ECO:0008006" key="9">
    <source>
        <dbReference type="Google" id="ProtNLM"/>
    </source>
</evidence>
<dbReference type="SUPFAM" id="SSF54523">
    <property type="entry name" value="Pili subunits"/>
    <property type="match status" value="1"/>
</dbReference>
<dbReference type="GO" id="GO:0015627">
    <property type="term" value="C:type II protein secretion system complex"/>
    <property type="evidence" value="ECO:0007669"/>
    <property type="project" value="InterPro"/>
</dbReference>
<name>A0A2M6WTQ4_9BACT</name>
<proteinExistence type="predicted"/>
<keyword evidence="2" id="KW-0488">Methylation</keyword>